<dbReference type="EMBL" id="BAABHQ010000002">
    <property type="protein sequence ID" value="GAA4865662.1"/>
    <property type="molecule type" value="Genomic_DNA"/>
</dbReference>
<evidence type="ECO:0000313" key="3">
    <source>
        <dbReference type="Proteomes" id="UP001500457"/>
    </source>
</evidence>
<organism evidence="2 3">
    <name type="scientific">Actinomycetospora straminea</name>
    <dbReference type="NCBI Taxonomy" id="663607"/>
    <lineage>
        <taxon>Bacteria</taxon>
        <taxon>Bacillati</taxon>
        <taxon>Actinomycetota</taxon>
        <taxon>Actinomycetes</taxon>
        <taxon>Pseudonocardiales</taxon>
        <taxon>Pseudonocardiaceae</taxon>
        <taxon>Actinomycetospora</taxon>
    </lineage>
</organism>
<dbReference type="InterPro" id="IPR036388">
    <property type="entry name" value="WH-like_DNA-bd_sf"/>
</dbReference>
<dbReference type="InterPro" id="IPR039422">
    <property type="entry name" value="MarR/SlyA-like"/>
</dbReference>
<dbReference type="PANTHER" id="PTHR33164:SF99">
    <property type="entry name" value="MARR FAMILY REGULATORY PROTEIN"/>
    <property type="match status" value="1"/>
</dbReference>
<dbReference type="Proteomes" id="UP001500457">
    <property type="component" value="Unassembled WGS sequence"/>
</dbReference>
<protein>
    <submittedName>
        <fullName evidence="2">MarR family winged helix-turn-helix transcriptional regulator</fullName>
    </submittedName>
</protein>
<reference evidence="3" key="1">
    <citation type="journal article" date="2019" name="Int. J. Syst. Evol. Microbiol.">
        <title>The Global Catalogue of Microorganisms (GCM) 10K type strain sequencing project: providing services to taxonomists for standard genome sequencing and annotation.</title>
        <authorList>
            <consortium name="The Broad Institute Genomics Platform"/>
            <consortium name="The Broad Institute Genome Sequencing Center for Infectious Disease"/>
            <person name="Wu L."/>
            <person name="Ma J."/>
        </authorList>
    </citation>
    <scope>NUCLEOTIDE SEQUENCE [LARGE SCALE GENOMIC DNA]</scope>
    <source>
        <strain evidence="3">JCM 17983</strain>
    </source>
</reference>
<dbReference type="SMART" id="SM00347">
    <property type="entry name" value="HTH_MARR"/>
    <property type="match status" value="1"/>
</dbReference>
<dbReference type="PANTHER" id="PTHR33164">
    <property type="entry name" value="TRANSCRIPTIONAL REGULATOR, MARR FAMILY"/>
    <property type="match status" value="1"/>
</dbReference>
<accession>A0ABP9E1F4</accession>
<gene>
    <name evidence="2" type="ORF">GCM10023203_12210</name>
</gene>
<evidence type="ECO:0000259" key="1">
    <source>
        <dbReference type="PROSITE" id="PS50995"/>
    </source>
</evidence>
<sequence>MVSSLDHPVKLVAVDDRAATDLAMLVLRAATEVVDGVQEGLAARGYDDLRPAHGFAFARIAAADTTVVDLAEHLGTTKQAASQLVAGLVARGYVVREPDPRDARARLLRLTPAGEACTGAAEEAAAEVVAGWSDVLPGASLGALHAMLRRVVTPGPLRPAW</sequence>
<dbReference type="SUPFAM" id="SSF46785">
    <property type="entry name" value="Winged helix' DNA-binding domain"/>
    <property type="match status" value="1"/>
</dbReference>
<dbReference type="Gene3D" id="1.10.10.10">
    <property type="entry name" value="Winged helix-like DNA-binding domain superfamily/Winged helix DNA-binding domain"/>
    <property type="match status" value="1"/>
</dbReference>
<feature type="domain" description="HTH marR-type" evidence="1">
    <location>
        <begin position="19"/>
        <end position="153"/>
    </location>
</feature>
<keyword evidence="3" id="KW-1185">Reference proteome</keyword>
<dbReference type="PROSITE" id="PS50995">
    <property type="entry name" value="HTH_MARR_2"/>
    <property type="match status" value="1"/>
</dbReference>
<dbReference type="InterPro" id="IPR036390">
    <property type="entry name" value="WH_DNA-bd_sf"/>
</dbReference>
<comment type="caution">
    <text evidence="2">The sequence shown here is derived from an EMBL/GenBank/DDBJ whole genome shotgun (WGS) entry which is preliminary data.</text>
</comment>
<name>A0ABP9E1F4_9PSEU</name>
<dbReference type="Pfam" id="PF12802">
    <property type="entry name" value="MarR_2"/>
    <property type="match status" value="1"/>
</dbReference>
<dbReference type="InterPro" id="IPR000835">
    <property type="entry name" value="HTH_MarR-typ"/>
</dbReference>
<proteinExistence type="predicted"/>
<evidence type="ECO:0000313" key="2">
    <source>
        <dbReference type="EMBL" id="GAA4865662.1"/>
    </source>
</evidence>